<keyword evidence="7" id="KW-1185">Reference proteome</keyword>
<proteinExistence type="predicted"/>
<feature type="transmembrane region" description="Helical" evidence="5">
    <location>
        <begin position="264"/>
        <end position="281"/>
    </location>
</feature>
<dbReference type="InterPro" id="IPR004710">
    <property type="entry name" value="Bilac:Na_transpt"/>
</dbReference>
<comment type="subcellular location">
    <subcellularLocation>
        <location evidence="1">Membrane</location>
        <topology evidence="1">Multi-pass membrane protein</topology>
    </subcellularLocation>
</comment>
<feature type="transmembrane region" description="Helical" evidence="5">
    <location>
        <begin position="136"/>
        <end position="158"/>
    </location>
</feature>
<evidence type="ECO:0000256" key="4">
    <source>
        <dbReference type="ARBA" id="ARBA00023136"/>
    </source>
</evidence>
<feature type="transmembrane region" description="Helical" evidence="5">
    <location>
        <begin position="97"/>
        <end position="116"/>
    </location>
</feature>
<evidence type="ECO:0000313" key="6">
    <source>
        <dbReference type="EMBL" id="KEI71074.1"/>
    </source>
</evidence>
<dbReference type="PANTHER" id="PTHR10361">
    <property type="entry name" value="SODIUM-BILE ACID COTRANSPORTER"/>
    <property type="match status" value="1"/>
</dbReference>
<feature type="transmembrane region" description="Helical" evidence="5">
    <location>
        <begin position="6"/>
        <end position="27"/>
    </location>
</feature>
<protein>
    <submittedName>
        <fullName evidence="6">Na+-dependent transporter</fullName>
    </submittedName>
</protein>
<dbReference type="PANTHER" id="PTHR10361:SF24">
    <property type="entry name" value="P3 PROTEIN"/>
    <property type="match status" value="1"/>
</dbReference>
<dbReference type="EMBL" id="JOJP01000001">
    <property type="protein sequence ID" value="KEI71074.1"/>
    <property type="molecule type" value="Genomic_DNA"/>
</dbReference>
<organism evidence="6 7">
    <name type="scientific">Endozoicomonas elysicola</name>
    <dbReference type="NCBI Taxonomy" id="305900"/>
    <lineage>
        <taxon>Bacteria</taxon>
        <taxon>Pseudomonadati</taxon>
        <taxon>Pseudomonadota</taxon>
        <taxon>Gammaproteobacteria</taxon>
        <taxon>Oceanospirillales</taxon>
        <taxon>Endozoicomonadaceae</taxon>
        <taxon>Endozoicomonas</taxon>
    </lineage>
</organism>
<evidence type="ECO:0000256" key="5">
    <source>
        <dbReference type="SAM" id="Phobius"/>
    </source>
</evidence>
<dbReference type="Pfam" id="PF01758">
    <property type="entry name" value="SBF"/>
    <property type="match status" value="1"/>
</dbReference>
<dbReference type="AlphaFoldDB" id="A0A081KA98"/>
<feature type="transmembrane region" description="Helical" evidence="5">
    <location>
        <begin position="39"/>
        <end position="62"/>
    </location>
</feature>
<reference evidence="6 7" key="1">
    <citation type="submission" date="2014-06" db="EMBL/GenBank/DDBJ databases">
        <title>Whole Genome Sequences of Three Symbiotic Endozoicomonas Bacteria.</title>
        <authorList>
            <person name="Neave M.J."/>
            <person name="Apprill A."/>
            <person name="Voolstra C.R."/>
        </authorList>
    </citation>
    <scope>NUCLEOTIDE SEQUENCE [LARGE SCALE GENOMIC DNA]</scope>
    <source>
        <strain evidence="6 7">DSM 22380</strain>
    </source>
</reference>
<evidence type="ECO:0000313" key="7">
    <source>
        <dbReference type="Proteomes" id="UP000027997"/>
    </source>
</evidence>
<dbReference type="InterPro" id="IPR038770">
    <property type="entry name" value="Na+/solute_symporter_sf"/>
</dbReference>
<name>A0A081KA98_9GAMM</name>
<keyword evidence="3 5" id="KW-1133">Transmembrane helix</keyword>
<dbReference type="InterPro" id="IPR002657">
    <property type="entry name" value="BilAc:Na_symport/Acr3"/>
</dbReference>
<dbReference type="GO" id="GO:0016020">
    <property type="term" value="C:membrane"/>
    <property type="evidence" value="ECO:0007669"/>
    <property type="project" value="UniProtKB-SubCell"/>
</dbReference>
<dbReference type="STRING" id="305900.GV64_10240"/>
<keyword evidence="2 5" id="KW-0812">Transmembrane</keyword>
<evidence type="ECO:0000256" key="3">
    <source>
        <dbReference type="ARBA" id="ARBA00022989"/>
    </source>
</evidence>
<dbReference type="eggNOG" id="COG0385">
    <property type="taxonomic scope" value="Bacteria"/>
</dbReference>
<sequence>MYQVLVGIGLPVALILIMIGVGLSLTFKDFTRVFMQPRAFLVGITCQMLLLPIVAVVIIDLAGLSGELAIGLFILALCPGGTTSNLYSLLARADVGLSISLTTIAGFITTFTIPLLGNWAIYHYAGENSQFELPVLITWVKLMAITIIPTLIGMGIRMQWQGFAERTEPYVSKLSAAILALMIVSIALQLGEKVLTYLLQAGFAALALNVVTMVLGYLVGKWLVESEQQARTICLEVGLQNGTLALLVTVTILDSATMSIGPSVYSLLMFVTASLFTMAVLRKDKIAQGKVVTS</sequence>
<feature type="transmembrane region" description="Helical" evidence="5">
    <location>
        <begin position="197"/>
        <end position="220"/>
    </location>
</feature>
<accession>A0A081KA98</accession>
<comment type="caution">
    <text evidence="6">The sequence shown here is derived from an EMBL/GenBank/DDBJ whole genome shotgun (WGS) entry which is preliminary data.</text>
</comment>
<feature type="transmembrane region" description="Helical" evidence="5">
    <location>
        <begin position="68"/>
        <end position="90"/>
    </location>
</feature>
<dbReference type="Gene3D" id="1.20.1530.20">
    <property type="match status" value="1"/>
</dbReference>
<evidence type="ECO:0000256" key="1">
    <source>
        <dbReference type="ARBA" id="ARBA00004141"/>
    </source>
</evidence>
<dbReference type="RefSeq" id="WP_020585032.1">
    <property type="nucleotide sequence ID" value="NZ_JOJP01000001.1"/>
</dbReference>
<feature type="transmembrane region" description="Helical" evidence="5">
    <location>
        <begin position="170"/>
        <end position="191"/>
    </location>
</feature>
<gene>
    <name evidence="6" type="ORF">GV64_10240</name>
</gene>
<keyword evidence="4 5" id="KW-0472">Membrane</keyword>
<dbReference type="Proteomes" id="UP000027997">
    <property type="component" value="Unassembled WGS sequence"/>
</dbReference>
<evidence type="ECO:0000256" key="2">
    <source>
        <dbReference type="ARBA" id="ARBA00022692"/>
    </source>
</evidence>
<feature type="transmembrane region" description="Helical" evidence="5">
    <location>
        <begin position="232"/>
        <end position="252"/>
    </location>
</feature>